<sequence length="107" mass="12225">MPTYNKLVRDKIPEIIAASGKNFTTETLTQEDYIKELQKKLSEEADEYFEASHVDQALGELADILELIHALAQVHGSTFDQIENIRQEKVENRGGFAEKIFLKEVED</sequence>
<gene>
    <name evidence="1" type="ORF">GCM10008935_22740</name>
</gene>
<dbReference type="InterPro" id="IPR038735">
    <property type="entry name" value="MSMEG_1276-like_NTP-PPase_dom"/>
</dbReference>
<evidence type="ECO:0000313" key="2">
    <source>
        <dbReference type="Proteomes" id="UP001500740"/>
    </source>
</evidence>
<protein>
    <submittedName>
        <fullName evidence="1">Nucleoside triphosphate pyrophosphohydrolase</fullName>
    </submittedName>
</protein>
<name>A0ABN1A2Z1_9BACI</name>
<dbReference type="RefSeq" id="WP_343783671.1">
    <property type="nucleotide sequence ID" value="NZ_BAAACZ010000018.1"/>
</dbReference>
<reference evidence="1 2" key="1">
    <citation type="journal article" date="2019" name="Int. J. Syst. Evol. Microbiol.">
        <title>The Global Catalogue of Microorganisms (GCM) 10K type strain sequencing project: providing services to taxonomists for standard genome sequencing and annotation.</title>
        <authorList>
            <consortium name="The Broad Institute Genomics Platform"/>
            <consortium name="The Broad Institute Genome Sequencing Center for Infectious Disease"/>
            <person name="Wu L."/>
            <person name="Ma J."/>
        </authorList>
    </citation>
    <scope>NUCLEOTIDE SEQUENCE [LARGE SCALE GENOMIC DNA]</scope>
    <source>
        <strain evidence="1 2">JCM 14193</strain>
    </source>
</reference>
<organism evidence="1 2">
    <name type="scientific">Alkalibacillus silvisoli</name>
    <dbReference type="NCBI Taxonomy" id="392823"/>
    <lineage>
        <taxon>Bacteria</taxon>
        <taxon>Bacillati</taxon>
        <taxon>Bacillota</taxon>
        <taxon>Bacilli</taxon>
        <taxon>Bacillales</taxon>
        <taxon>Bacillaceae</taxon>
        <taxon>Alkalibacillus</taxon>
    </lineage>
</organism>
<dbReference type="EMBL" id="BAAACZ010000018">
    <property type="protein sequence ID" value="GAA0466297.1"/>
    <property type="molecule type" value="Genomic_DNA"/>
</dbReference>
<evidence type="ECO:0000313" key="1">
    <source>
        <dbReference type="EMBL" id="GAA0466297.1"/>
    </source>
</evidence>
<proteinExistence type="predicted"/>
<dbReference type="InterPro" id="IPR021130">
    <property type="entry name" value="PRib-ATP_PPHydrolase-like"/>
</dbReference>
<dbReference type="SUPFAM" id="SSF101386">
    <property type="entry name" value="all-alpha NTP pyrophosphatases"/>
    <property type="match status" value="1"/>
</dbReference>
<accession>A0ABN1A2Z1</accession>
<dbReference type="Proteomes" id="UP001500740">
    <property type="component" value="Unassembled WGS sequence"/>
</dbReference>
<keyword evidence="2" id="KW-1185">Reference proteome</keyword>
<dbReference type="CDD" id="cd11532">
    <property type="entry name" value="NTP-PPase_COG4997"/>
    <property type="match status" value="1"/>
</dbReference>
<comment type="caution">
    <text evidence="1">The sequence shown here is derived from an EMBL/GenBank/DDBJ whole genome shotgun (WGS) entry which is preliminary data.</text>
</comment>
<dbReference type="Pfam" id="PF01503">
    <property type="entry name" value="PRA-PH"/>
    <property type="match status" value="1"/>
</dbReference>